<feature type="domain" description="Peptidoglycan beta-N-acetylmuramidase NamZ C-terminal" evidence="2">
    <location>
        <begin position="278"/>
        <end position="417"/>
    </location>
</feature>
<accession>A0A1I1J461</accession>
<dbReference type="Pfam" id="PF07075">
    <property type="entry name" value="NamZ_N"/>
    <property type="match status" value="1"/>
</dbReference>
<protein>
    <submittedName>
        <fullName evidence="3">Uncharacterized conserved protein YbbC, DUF1343 family</fullName>
    </submittedName>
</protein>
<dbReference type="AlphaFoldDB" id="A0A1I1J461"/>
<proteinExistence type="predicted"/>
<dbReference type="Gene3D" id="3.90.1150.140">
    <property type="match status" value="1"/>
</dbReference>
<dbReference type="Proteomes" id="UP000199577">
    <property type="component" value="Unassembled WGS sequence"/>
</dbReference>
<dbReference type="PANTHER" id="PTHR42915:SF1">
    <property type="entry name" value="PEPTIDOGLYCAN BETA-N-ACETYLMURAMIDASE NAMZ"/>
    <property type="match status" value="1"/>
</dbReference>
<name>A0A1I1J461_9SPHI</name>
<evidence type="ECO:0000313" key="4">
    <source>
        <dbReference type="Proteomes" id="UP000199577"/>
    </source>
</evidence>
<sequence length="422" mass="47163">MSVDRYLVTQQKAIVASWISFVLLIVSCNSAEQSNRQSGSNLVVSDAVEKNGPIVPGADQLERYLPLLEGKKVGLMGNQTSVVGPDKEHLVDVLLENGIDLKFAFAPEHGFRGNIERGEKVSNEVDEQTGLPLYSLYGKNEKADSIVASVDVMIFDLQDVGARFYTYITSMHRVMQLCVNNGKKLIVLDRPNPNGDQVDGPVRKDDRFKSNVSYHKIAMIHGLTVGELAKMINGEGWLDGGAQCDLEVVPVQNYDHSTPYELPVIPSPSLPNHLSVRLYMSLCLFEGTDISVGRGTDWPFQVVGYPDPVFGDFTFTPGTKPGMAAHVEQKGKLCYGIDLRNLDPQEHTFTLKYLIDFYQKAPFKDTFFARPDFFDKLAGTDELRKQIIAGLTEAEIRDSWKADLDAYKKLRNRYLLYPDDVN</sequence>
<evidence type="ECO:0000259" key="2">
    <source>
        <dbReference type="Pfam" id="PF20732"/>
    </source>
</evidence>
<dbReference type="PIRSF" id="PIRSF016719">
    <property type="entry name" value="UCP016719"/>
    <property type="match status" value="1"/>
</dbReference>
<dbReference type="GO" id="GO:0033922">
    <property type="term" value="F:peptidoglycan beta-N-acetylmuramidase activity"/>
    <property type="evidence" value="ECO:0007669"/>
    <property type="project" value="InterPro"/>
</dbReference>
<dbReference type="EMBL" id="FOLL01000011">
    <property type="protein sequence ID" value="SFC43409.1"/>
    <property type="molecule type" value="Genomic_DNA"/>
</dbReference>
<gene>
    <name evidence="3" type="ORF">SAMN05421747_11111</name>
</gene>
<organism evidence="3 4">
    <name type="scientific">Parapedobacter composti</name>
    <dbReference type="NCBI Taxonomy" id="623281"/>
    <lineage>
        <taxon>Bacteria</taxon>
        <taxon>Pseudomonadati</taxon>
        <taxon>Bacteroidota</taxon>
        <taxon>Sphingobacteriia</taxon>
        <taxon>Sphingobacteriales</taxon>
        <taxon>Sphingobacteriaceae</taxon>
        <taxon>Parapedobacter</taxon>
    </lineage>
</organism>
<dbReference type="InterPro" id="IPR048502">
    <property type="entry name" value="NamZ_N"/>
</dbReference>
<dbReference type="Pfam" id="PF20732">
    <property type="entry name" value="NamZ_C"/>
    <property type="match status" value="1"/>
</dbReference>
<evidence type="ECO:0000313" key="3">
    <source>
        <dbReference type="EMBL" id="SFC43409.1"/>
    </source>
</evidence>
<reference evidence="3 4" key="1">
    <citation type="submission" date="2016-10" db="EMBL/GenBank/DDBJ databases">
        <authorList>
            <person name="de Groot N.N."/>
        </authorList>
    </citation>
    <scope>NUCLEOTIDE SEQUENCE [LARGE SCALE GENOMIC DNA]</scope>
    <source>
        <strain evidence="3 4">DSM 22900</strain>
    </source>
</reference>
<dbReference type="STRING" id="623281.SAMN05421747_11111"/>
<dbReference type="PROSITE" id="PS51257">
    <property type="entry name" value="PROKAR_LIPOPROTEIN"/>
    <property type="match status" value="1"/>
</dbReference>
<dbReference type="InterPro" id="IPR048503">
    <property type="entry name" value="NamZ_C"/>
</dbReference>
<dbReference type="InterPro" id="IPR008302">
    <property type="entry name" value="NamZ"/>
</dbReference>
<feature type="domain" description="Peptidoglycan beta-N-acetylmuramidase NamZ N-terminal" evidence="1">
    <location>
        <begin position="73"/>
        <end position="272"/>
    </location>
</feature>
<dbReference type="PANTHER" id="PTHR42915">
    <property type="entry name" value="HYPOTHETICAL 460 KDA PROTEIN IN FEUA-SIGW INTERGENIC REGION [PRECURSOR]"/>
    <property type="match status" value="1"/>
</dbReference>
<keyword evidence="4" id="KW-1185">Reference proteome</keyword>
<dbReference type="OrthoDB" id="9801061at2"/>
<evidence type="ECO:0000259" key="1">
    <source>
        <dbReference type="Pfam" id="PF07075"/>
    </source>
</evidence>
<dbReference type="Gene3D" id="3.40.50.12170">
    <property type="entry name" value="Uncharacterised protein PF07075, DUF1343"/>
    <property type="match status" value="1"/>
</dbReference>